<comment type="caution">
    <text evidence="1">The sequence shown here is derived from an EMBL/GenBank/DDBJ whole genome shotgun (WGS) entry which is preliminary data.</text>
</comment>
<sequence length="107" mass="11362">MSVPEFKVLYEKHVQSVAAGDTKAALADMVQANIPAVFDGVQVPRGRVLSYEVVDARAEGDLRIGEAVYVTADEGTIGLRSTWELHDGVWKAAGLANFAVTGVSGDE</sequence>
<proteinExistence type="predicted"/>
<reference evidence="1" key="1">
    <citation type="submission" date="2022-12" db="EMBL/GenBank/DDBJ databases">
        <authorList>
            <person name="Krivoruchko A.V."/>
            <person name="Elkin A."/>
        </authorList>
    </citation>
    <scope>NUCLEOTIDE SEQUENCE</scope>
    <source>
        <strain evidence="1">IEGM 1388</strain>
    </source>
</reference>
<protein>
    <submittedName>
        <fullName evidence="1">Uncharacterized protein</fullName>
    </submittedName>
</protein>
<dbReference type="EMBL" id="JAPWIE010000001">
    <property type="protein sequence ID" value="MCZ4548523.1"/>
    <property type="molecule type" value="Genomic_DNA"/>
</dbReference>
<dbReference type="Proteomes" id="UP001067235">
    <property type="component" value="Unassembled WGS sequence"/>
</dbReference>
<keyword evidence="2" id="KW-1185">Reference proteome</keyword>
<dbReference type="RefSeq" id="WP_084836096.1">
    <property type="nucleotide sequence ID" value="NZ_JAPWIE010000001.1"/>
</dbReference>
<evidence type="ECO:0000313" key="1">
    <source>
        <dbReference type="EMBL" id="MCZ4548523.1"/>
    </source>
</evidence>
<gene>
    <name evidence="1" type="ORF">O4213_00915</name>
</gene>
<organism evidence="1 2">
    <name type="scientific">Gordonia rubripertincta</name>
    <name type="common">Rhodococcus corallinus</name>
    <dbReference type="NCBI Taxonomy" id="36822"/>
    <lineage>
        <taxon>Bacteria</taxon>
        <taxon>Bacillati</taxon>
        <taxon>Actinomycetota</taxon>
        <taxon>Actinomycetes</taxon>
        <taxon>Mycobacteriales</taxon>
        <taxon>Gordoniaceae</taxon>
        <taxon>Gordonia</taxon>
    </lineage>
</organism>
<evidence type="ECO:0000313" key="2">
    <source>
        <dbReference type="Proteomes" id="UP001067235"/>
    </source>
</evidence>
<accession>A0ABT4MNF1</accession>
<name>A0ABT4MNF1_GORRU</name>